<dbReference type="OrthoDB" id="366390at2759"/>
<dbReference type="GeneID" id="37200623"/>
<feature type="repeat" description="ANK" evidence="3">
    <location>
        <begin position="25"/>
        <end position="57"/>
    </location>
</feature>
<evidence type="ECO:0000313" key="4">
    <source>
        <dbReference type="EMBL" id="RAL12370.1"/>
    </source>
</evidence>
<dbReference type="EMBL" id="KZ824283">
    <property type="protein sequence ID" value="RAL12370.1"/>
    <property type="molecule type" value="Genomic_DNA"/>
</dbReference>
<accession>A0A395HX50</accession>
<dbReference type="SUPFAM" id="SSF48403">
    <property type="entry name" value="Ankyrin repeat"/>
    <property type="match status" value="1"/>
</dbReference>
<evidence type="ECO:0000313" key="5">
    <source>
        <dbReference type="Proteomes" id="UP000248961"/>
    </source>
</evidence>
<gene>
    <name evidence="4" type="ORF">BO97DRAFT_414172</name>
</gene>
<dbReference type="PROSITE" id="PS50088">
    <property type="entry name" value="ANK_REPEAT"/>
    <property type="match status" value="1"/>
</dbReference>
<dbReference type="Gene3D" id="1.25.40.20">
    <property type="entry name" value="Ankyrin repeat-containing domain"/>
    <property type="match status" value="1"/>
</dbReference>
<dbReference type="Pfam" id="PF13857">
    <property type="entry name" value="Ank_5"/>
    <property type="match status" value="1"/>
</dbReference>
<dbReference type="RefSeq" id="XP_025551524.1">
    <property type="nucleotide sequence ID" value="XM_025696334.1"/>
</dbReference>
<reference evidence="4 5" key="1">
    <citation type="submission" date="2018-02" db="EMBL/GenBank/DDBJ databases">
        <title>The genomes of Aspergillus section Nigri reveals drivers in fungal speciation.</title>
        <authorList>
            <consortium name="DOE Joint Genome Institute"/>
            <person name="Vesth T.C."/>
            <person name="Nybo J."/>
            <person name="Theobald S."/>
            <person name="Brandl J."/>
            <person name="Frisvad J.C."/>
            <person name="Nielsen K.F."/>
            <person name="Lyhne E.K."/>
            <person name="Kogle M.E."/>
            <person name="Kuo A."/>
            <person name="Riley R."/>
            <person name="Clum A."/>
            <person name="Nolan M."/>
            <person name="Lipzen A."/>
            <person name="Salamov A."/>
            <person name="Henrissat B."/>
            <person name="Wiebenga A."/>
            <person name="De vries R.P."/>
            <person name="Grigoriev I.V."/>
            <person name="Mortensen U.H."/>
            <person name="Andersen M.R."/>
            <person name="Baker S.E."/>
        </authorList>
    </citation>
    <scope>NUCLEOTIDE SEQUENCE [LARGE SCALE GENOMIC DNA]</scope>
    <source>
        <strain evidence="4 5">CBS 101889</strain>
    </source>
</reference>
<sequence>MAHALQSLKARNLLSQMDLNEPDKDGWTPLRVAATRGYNEVVIFLVVHGADPQRRTGKSETPVALAQNSEFSPTCAILDRWGNSPIGMCYWTFMEQHAAGLQTIPGAGSEWALQLSVWRALDKLYGKAEDTGEPISSVTLGRLIILREGSTDVDPALIAKSKSTQH</sequence>
<dbReference type="InterPro" id="IPR036770">
    <property type="entry name" value="Ankyrin_rpt-contain_sf"/>
</dbReference>
<keyword evidence="5" id="KW-1185">Reference proteome</keyword>
<dbReference type="PANTHER" id="PTHR24171">
    <property type="entry name" value="ANKYRIN REPEAT DOMAIN-CONTAINING PROTEIN 39-RELATED"/>
    <property type="match status" value="1"/>
</dbReference>
<evidence type="ECO:0000256" key="3">
    <source>
        <dbReference type="PROSITE-ProRule" id="PRU00023"/>
    </source>
</evidence>
<dbReference type="Proteomes" id="UP000248961">
    <property type="component" value="Unassembled WGS sequence"/>
</dbReference>
<protein>
    <submittedName>
        <fullName evidence="4">Uncharacterized protein</fullName>
    </submittedName>
</protein>
<dbReference type="AlphaFoldDB" id="A0A395HX50"/>
<evidence type="ECO:0000256" key="1">
    <source>
        <dbReference type="ARBA" id="ARBA00022737"/>
    </source>
</evidence>
<keyword evidence="1" id="KW-0677">Repeat</keyword>
<dbReference type="PROSITE" id="PS50297">
    <property type="entry name" value="ANK_REP_REGION"/>
    <property type="match status" value="1"/>
</dbReference>
<keyword evidence="2 3" id="KW-0040">ANK repeat</keyword>
<name>A0A395HX50_ASPHC</name>
<evidence type="ECO:0000256" key="2">
    <source>
        <dbReference type="ARBA" id="ARBA00023043"/>
    </source>
</evidence>
<dbReference type="InterPro" id="IPR002110">
    <property type="entry name" value="Ankyrin_rpt"/>
</dbReference>
<proteinExistence type="predicted"/>
<organism evidence="4 5">
    <name type="scientific">Aspergillus homomorphus (strain CBS 101889)</name>
    <dbReference type="NCBI Taxonomy" id="1450537"/>
    <lineage>
        <taxon>Eukaryota</taxon>
        <taxon>Fungi</taxon>
        <taxon>Dikarya</taxon>
        <taxon>Ascomycota</taxon>
        <taxon>Pezizomycotina</taxon>
        <taxon>Eurotiomycetes</taxon>
        <taxon>Eurotiomycetidae</taxon>
        <taxon>Eurotiales</taxon>
        <taxon>Aspergillaceae</taxon>
        <taxon>Aspergillus</taxon>
        <taxon>Aspergillus subgen. Circumdati</taxon>
    </lineage>
</organism>
<dbReference type="VEuPathDB" id="FungiDB:BO97DRAFT_414172"/>